<comment type="caution">
    <text evidence="2">The sequence shown here is derived from an EMBL/GenBank/DDBJ whole genome shotgun (WGS) entry which is preliminary data.</text>
</comment>
<reference evidence="2" key="2">
    <citation type="submission" date="2021-09" db="EMBL/GenBank/DDBJ databases">
        <authorList>
            <person name="Gilroy R."/>
        </authorList>
    </citation>
    <scope>NUCLEOTIDE SEQUENCE</scope>
    <source>
        <strain evidence="2">ChiSjej5B23-16112</strain>
    </source>
</reference>
<dbReference type="RefSeq" id="WP_226395690.1">
    <property type="nucleotide sequence ID" value="NZ_CALKQL010000020.1"/>
</dbReference>
<gene>
    <name evidence="2" type="ORF">K8V82_01555</name>
</gene>
<organism evidence="2 3">
    <name type="scientific">Lachnoclostridium phocaeense</name>
    <dbReference type="NCBI Taxonomy" id="1871021"/>
    <lineage>
        <taxon>Bacteria</taxon>
        <taxon>Bacillati</taxon>
        <taxon>Bacillota</taxon>
        <taxon>Clostridia</taxon>
        <taxon>Lachnospirales</taxon>
        <taxon>Lachnospiraceae</taxon>
    </lineage>
</organism>
<dbReference type="Pfam" id="PF18812">
    <property type="entry name" value="PBECR3"/>
    <property type="match status" value="1"/>
</dbReference>
<dbReference type="EMBL" id="DYVY01000029">
    <property type="protein sequence ID" value="HJF93462.1"/>
    <property type="molecule type" value="Genomic_DNA"/>
</dbReference>
<evidence type="ECO:0000313" key="2">
    <source>
        <dbReference type="EMBL" id="HJF93462.1"/>
    </source>
</evidence>
<accession>A0A921LFC3</accession>
<dbReference type="InterPro" id="IPR041301">
    <property type="entry name" value="PBECR3"/>
</dbReference>
<evidence type="ECO:0000259" key="1">
    <source>
        <dbReference type="Pfam" id="PF18812"/>
    </source>
</evidence>
<protein>
    <recommendedName>
        <fullName evidence="1">Phage-Barnase-EndoU-ColicinE5/D-RelE like nuclease 3 domain-containing protein</fullName>
    </recommendedName>
</protein>
<proteinExistence type="predicted"/>
<dbReference type="Proteomes" id="UP000769156">
    <property type="component" value="Unassembled WGS sequence"/>
</dbReference>
<evidence type="ECO:0000313" key="3">
    <source>
        <dbReference type="Proteomes" id="UP000769156"/>
    </source>
</evidence>
<dbReference type="AlphaFoldDB" id="A0A921LFC3"/>
<feature type="domain" description="Phage-Barnase-EndoU-ColicinE5/D-RelE like nuclease 3" evidence="1">
    <location>
        <begin position="14"/>
        <end position="109"/>
    </location>
</feature>
<sequence length="123" mass="14321">MTDRIFPIHSFNLKFNEYLPFSFTQDFIYQSSGLKKHIEKRHPECLPYLPMIPDIIASPDYIGVNPNENVKSFELVKVLNENIQIGIKLDIKKNYLYVATLHTITDGKLQHGLKNGRLIKFDK</sequence>
<reference evidence="2" key="1">
    <citation type="journal article" date="2021" name="PeerJ">
        <title>Extensive microbial diversity within the chicken gut microbiome revealed by metagenomics and culture.</title>
        <authorList>
            <person name="Gilroy R."/>
            <person name="Ravi A."/>
            <person name="Getino M."/>
            <person name="Pursley I."/>
            <person name="Horton D.L."/>
            <person name="Alikhan N.F."/>
            <person name="Baker D."/>
            <person name="Gharbi K."/>
            <person name="Hall N."/>
            <person name="Watson M."/>
            <person name="Adriaenssens E.M."/>
            <person name="Foster-Nyarko E."/>
            <person name="Jarju S."/>
            <person name="Secka A."/>
            <person name="Antonio M."/>
            <person name="Oren A."/>
            <person name="Chaudhuri R.R."/>
            <person name="La Ragione R."/>
            <person name="Hildebrand F."/>
            <person name="Pallen M.J."/>
        </authorList>
    </citation>
    <scope>NUCLEOTIDE SEQUENCE</scope>
    <source>
        <strain evidence="2">ChiSjej5B23-16112</strain>
    </source>
</reference>
<name>A0A921LFC3_9FIRM</name>